<comment type="pathway">
    <text evidence="1">Lipid metabolism.</text>
</comment>
<comment type="function">
    <text evidence="9">Catalyzes the first step in the biosynthesis of ornithine lipids, which are phosphorus-free membrane lipids. Catalyzes the 3-hydroxyacyl-acyl carrier protein-dependent acylation of ornithine to form lyso-ornithine lipid (LOL).</text>
</comment>
<accession>K9GSI0</accession>
<sequence>MTSFAPLTAGDHEIRVATDDAEVKASQALRYRVFYEELGAKPTPEMAEVKRDFDEFDAYCDHLLVIDRTRGTGPEGIIGTYRLTRQEQADKAGRFYTSDEYDIAPLLKNGGNLMELGRSCVDAAYRSKSTMQLLWRGIAAYVFHHNIDLMFGCASLHGTDPKDLAVPLSYLHHNHMAPEELRPKALPERYAPMNLMPADQIDARRALASLPPLFKGYLRLGGFVGDGAVVDHQFNTTDVCIMVKTDLVSEKYYRHYDRTAREQD</sequence>
<reference evidence="11 12" key="1">
    <citation type="journal article" date="2013" name="Genome Announc.">
        <title>Draft Genome Sequence of an Alphaproteobacterium, Caenispirillum salinarum AK4(T), Isolated from a Solar Saltern.</title>
        <authorList>
            <person name="Khatri I."/>
            <person name="Singh A."/>
            <person name="Korpole S."/>
            <person name="Pinnaka A.K."/>
            <person name="Subramanian S."/>
        </authorList>
    </citation>
    <scope>NUCLEOTIDE SEQUENCE [LARGE SCALE GENOMIC DNA]</scope>
    <source>
        <strain evidence="11 12">AK4</strain>
    </source>
</reference>
<keyword evidence="12" id="KW-1185">Reference proteome</keyword>
<evidence type="ECO:0000256" key="6">
    <source>
        <dbReference type="ARBA" id="ARBA00038095"/>
    </source>
</evidence>
<dbReference type="Gene3D" id="3.40.630.30">
    <property type="match status" value="1"/>
</dbReference>
<dbReference type="eggNOG" id="COG3176">
    <property type="taxonomic scope" value="Bacteria"/>
</dbReference>
<evidence type="ECO:0000256" key="4">
    <source>
        <dbReference type="ARBA" id="ARBA00023098"/>
    </source>
</evidence>
<dbReference type="PANTHER" id="PTHR37323:SF1">
    <property type="entry name" value="L-ORNITHINE N(ALPHA)-ACYLTRANSFERASE"/>
    <property type="match status" value="1"/>
</dbReference>
<proteinExistence type="inferred from homology"/>
<dbReference type="Proteomes" id="UP000009881">
    <property type="component" value="Unassembled WGS sequence"/>
</dbReference>
<evidence type="ECO:0000256" key="5">
    <source>
        <dbReference type="ARBA" id="ARBA00023315"/>
    </source>
</evidence>
<dbReference type="InterPro" id="IPR016181">
    <property type="entry name" value="Acyl_CoA_acyltransferase"/>
</dbReference>
<evidence type="ECO:0000256" key="8">
    <source>
        <dbReference type="ARBA" id="ARBA00039866"/>
    </source>
</evidence>
<comment type="similarity">
    <text evidence="6">Belongs to the acetyltransferase family. OlsB subfamily.</text>
</comment>
<protein>
    <recommendedName>
        <fullName evidence="8">L-ornithine N(alpha)-acyltransferase</fullName>
        <ecNumber evidence="7">2.3.2.30</ecNumber>
    </recommendedName>
</protein>
<comment type="catalytic activity">
    <reaction evidence="10">
        <text>a (3R)-hydroxyacyl-[ACP] + L-ornithine = a lyso-ornithine lipid + holo-[ACP] + H(+)</text>
        <dbReference type="Rhea" id="RHEA:20633"/>
        <dbReference type="Rhea" id="RHEA-COMP:9685"/>
        <dbReference type="Rhea" id="RHEA-COMP:9945"/>
        <dbReference type="ChEBI" id="CHEBI:15378"/>
        <dbReference type="ChEBI" id="CHEBI:46911"/>
        <dbReference type="ChEBI" id="CHEBI:64479"/>
        <dbReference type="ChEBI" id="CHEBI:78827"/>
        <dbReference type="ChEBI" id="CHEBI:138482"/>
        <dbReference type="EC" id="2.3.2.30"/>
    </reaction>
    <physiologicalReaction direction="left-to-right" evidence="10">
        <dbReference type="Rhea" id="RHEA:20634"/>
    </physiologicalReaction>
</comment>
<evidence type="ECO:0000256" key="7">
    <source>
        <dbReference type="ARBA" id="ARBA00039058"/>
    </source>
</evidence>
<dbReference type="InterPro" id="IPR052351">
    <property type="entry name" value="Ornithine_N-alpha-AT"/>
</dbReference>
<comment type="caution">
    <text evidence="11">The sequence shown here is derived from an EMBL/GenBank/DDBJ whole genome shotgun (WGS) entry which is preliminary data.</text>
</comment>
<dbReference type="PANTHER" id="PTHR37323">
    <property type="entry name" value="GCN5-RELATED N-ACETYLTRANSFERASE"/>
    <property type="match status" value="1"/>
</dbReference>
<keyword evidence="4" id="KW-0443">Lipid metabolism</keyword>
<dbReference type="PATRIC" id="fig|1238182.3.peg.3488"/>
<name>K9GSI0_9PROT</name>
<dbReference type="GO" id="GO:0006629">
    <property type="term" value="P:lipid metabolic process"/>
    <property type="evidence" value="ECO:0007669"/>
    <property type="project" value="UniProtKB-KW"/>
</dbReference>
<dbReference type="STRING" id="1238182.C882_1274"/>
<organism evidence="11 12">
    <name type="scientific">Caenispirillum salinarum AK4</name>
    <dbReference type="NCBI Taxonomy" id="1238182"/>
    <lineage>
        <taxon>Bacteria</taxon>
        <taxon>Pseudomonadati</taxon>
        <taxon>Pseudomonadota</taxon>
        <taxon>Alphaproteobacteria</taxon>
        <taxon>Rhodospirillales</taxon>
        <taxon>Novispirillaceae</taxon>
        <taxon>Caenispirillum</taxon>
    </lineage>
</organism>
<evidence type="ECO:0000256" key="1">
    <source>
        <dbReference type="ARBA" id="ARBA00005189"/>
    </source>
</evidence>
<evidence type="ECO:0000256" key="3">
    <source>
        <dbReference type="ARBA" id="ARBA00022679"/>
    </source>
</evidence>
<evidence type="ECO:0000256" key="10">
    <source>
        <dbReference type="ARBA" id="ARBA00047785"/>
    </source>
</evidence>
<keyword evidence="2" id="KW-0444">Lipid biosynthesis</keyword>
<dbReference type="GO" id="GO:0043810">
    <property type="term" value="F:ornithine-acyl [acyl carrier protein] N-acyltransferase activity"/>
    <property type="evidence" value="ECO:0007669"/>
    <property type="project" value="UniProtKB-EC"/>
</dbReference>
<dbReference type="EC" id="2.3.2.30" evidence="7"/>
<dbReference type="Pfam" id="PF13444">
    <property type="entry name" value="Acetyltransf_5"/>
    <property type="match status" value="1"/>
</dbReference>
<keyword evidence="5" id="KW-0012">Acyltransferase</keyword>
<dbReference type="OrthoDB" id="9787072at2"/>
<keyword evidence="3" id="KW-0808">Transferase</keyword>
<dbReference type="RefSeq" id="WP_009541930.1">
    <property type="nucleotide sequence ID" value="NZ_ANHY01000018.1"/>
</dbReference>
<evidence type="ECO:0000313" key="12">
    <source>
        <dbReference type="Proteomes" id="UP000009881"/>
    </source>
</evidence>
<dbReference type="SUPFAM" id="SSF55729">
    <property type="entry name" value="Acyl-CoA N-acyltransferases (Nat)"/>
    <property type="match status" value="1"/>
</dbReference>
<evidence type="ECO:0000256" key="9">
    <source>
        <dbReference type="ARBA" id="ARBA00045724"/>
    </source>
</evidence>
<gene>
    <name evidence="11" type="ORF">C882_1274</name>
</gene>
<evidence type="ECO:0000313" key="11">
    <source>
        <dbReference type="EMBL" id="EKV27679.1"/>
    </source>
</evidence>
<evidence type="ECO:0000256" key="2">
    <source>
        <dbReference type="ARBA" id="ARBA00022516"/>
    </source>
</evidence>
<dbReference type="AlphaFoldDB" id="K9GSI0"/>
<dbReference type="EMBL" id="ANHY01000018">
    <property type="protein sequence ID" value="EKV27679.1"/>
    <property type="molecule type" value="Genomic_DNA"/>
</dbReference>